<keyword evidence="2" id="KW-0645">Protease</keyword>
<keyword evidence="2" id="KW-0378">Hydrolase</keyword>
<name>A0A9W9D7A7_9PLEO</name>
<organism evidence="3 4">
    <name type="scientific">Didymella pomorum</name>
    <dbReference type="NCBI Taxonomy" id="749634"/>
    <lineage>
        <taxon>Eukaryota</taxon>
        <taxon>Fungi</taxon>
        <taxon>Dikarya</taxon>
        <taxon>Ascomycota</taxon>
        <taxon>Pezizomycotina</taxon>
        <taxon>Dothideomycetes</taxon>
        <taxon>Pleosporomycetidae</taxon>
        <taxon>Pleosporales</taxon>
        <taxon>Pleosporineae</taxon>
        <taxon>Didymellaceae</taxon>
        <taxon>Didymella</taxon>
    </lineage>
</organism>
<keyword evidence="4" id="KW-1185">Reference proteome</keyword>
<dbReference type="EMBL" id="JAPEVA010000029">
    <property type="protein sequence ID" value="KAJ4406120.1"/>
    <property type="molecule type" value="Genomic_DNA"/>
</dbReference>
<comment type="catalytic activity">
    <reaction evidence="2">
        <text>an L-aminoacyl-L-amino acid + H2O = 2 an L-alpha-amino acid</text>
        <dbReference type="Rhea" id="RHEA:48940"/>
        <dbReference type="ChEBI" id="CHEBI:15377"/>
        <dbReference type="ChEBI" id="CHEBI:59869"/>
        <dbReference type="ChEBI" id="CHEBI:77460"/>
        <dbReference type="EC" id="3.4.13.19"/>
    </reaction>
</comment>
<accession>A0A9W9D7A7</accession>
<evidence type="ECO:0000313" key="3">
    <source>
        <dbReference type="EMBL" id="KAJ4406120.1"/>
    </source>
</evidence>
<dbReference type="InterPro" id="IPR008257">
    <property type="entry name" value="Pept_M19"/>
</dbReference>
<keyword evidence="2" id="KW-0862">Zinc</keyword>
<comment type="similarity">
    <text evidence="2">Belongs to the metallo-dependent hydrolases superfamily. Peptidase M19 family.</text>
</comment>
<evidence type="ECO:0000256" key="1">
    <source>
        <dbReference type="ARBA" id="ARBA00022997"/>
    </source>
</evidence>
<dbReference type="GO" id="GO:0070573">
    <property type="term" value="F:metallodipeptidase activity"/>
    <property type="evidence" value="ECO:0007669"/>
    <property type="project" value="InterPro"/>
</dbReference>
<dbReference type="PANTHER" id="PTHR10443">
    <property type="entry name" value="MICROSOMAL DIPEPTIDASE"/>
    <property type="match status" value="1"/>
</dbReference>
<dbReference type="SUPFAM" id="SSF51556">
    <property type="entry name" value="Metallo-dependent hydrolases"/>
    <property type="match status" value="1"/>
</dbReference>
<keyword evidence="2" id="KW-0479">Metal-binding</keyword>
<gene>
    <name evidence="3" type="ORF">N0V91_004792</name>
</gene>
<evidence type="ECO:0000313" key="4">
    <source>
        <dbReference type="Proteomes" id="UP001140510"/>
    </source>
</evidence>
<dbReference type="Proteomes" id="UP001140510">
    <property type="component" value="Unassembled WGS sequence"/>
</dbReference>
<dbReference type="Pfam" id="PF01244">
    <property type="entry name" value="Peptidase_M19"/>
    <property type="match status" value="1"/>
</dbReference>
<keyword evidence="2" id="KW-0482">Metalloprotease</keyword>
<reference evidence="3" key="1">
    <citation type="submission" date="2022-10" db="EMBL/GenBank/DDBJ databases">
        <title>Tapping the CABI collections for fungal endophytes: first genome assemblies for Collariella, Neodidymelliopsis, Ascochyta clinopodiicola, Didymella pomorum, Didymosphaeria variabile, Neocosmospora piperis and Neocucurbitaria cava.</title>
        <authorList>
            <person name="Hill R."/>
        </authorList>
    </citation>
    <scope>NUCLEOTIDE SEQUENCE</scope>
    <source>
        <strain evidence="3">IMI 355091</strain>
    </source>
</reference>
<dbReference type="PROSITE" id="PS51365">
    <property type="entry name" value="RENAL_DIPEPTIDASE_2"/>
    <property type="match status" value="1"/>
</dbReference>
<comment type="caution">
    <text evidence="3">The sequence shown here is derived from an EMBL/GenBank/DDBJ whole genome shotgun (WGS) entry which is preliminary data.</text>
</comment>
<dbReference type="AlphaFoldDB" id="A0A9W9D7A7"/>
<dbReference type="GO" id="GO:0006508">
    <property type="term" value="P:proteolysis"/>
    <property type="evidence" value="ECO:0007669"/>
    <property type="project" value="UniProtKB-KW"/>
</dbReference>
<dbReference type="PANTHER" id="PTHR10443:SF12">
    <property type="entry name" value="DIPEPTIDASE"/>
    <property type="match status" value="1"/>
</dbReference>
<proteinExistence type="inferred from homology"/>
<dbReference type="OrthoDB" id="445695at2759"/>
<dbReference type="Gene3D" id="3.20.20.140">
    <property type="entry name" value="Metal-dependent hydrolases"/>
    <property type="match status" value="2"/>
</dbReference>
<dbReference type="EC" id="3.4.13.19" evidence="2"/>
<dbReference type="InterPro" id="IPR032466">
    <property type="entry name" value="Metal_Hydrolase"/>
</dbReference>
<evidence type="ECO:0000256" key="2">
    <source>
        <dbReference type="RuleBase" id="RU341113"/>
    </source>
</evidence>
<dbReference type="GO" id="GO:0046872">
    <property type="term" value="F:metal ion binding"/>
    <property type="evidence" value="ECO:0007669"/>
    <property type="project" value="UniProtKB-UniRule"/>
</dbReference>
<keyword evidence="1 2" id="KW-0224">Dipeptidase</keyword>
<protein>
    <recommendedName>
        <fullName evidence="2">Dipeptidase</fullName>
        <ecNumber evidence="2">3.4.13.19</ecNumber>
    </recommendedName>
</protein>
<sequence>MKNFNAGKIASLIGMEGTHFLGNSLGVLRVFAQLGVRYVTLTHICHSAFASSNGAGAPMTAVHEGDGLTSLGEELIREINRVGIMVDLSHTSDSTMKQVLNVSKTPVLWTHAGARAVWDHPRNVPDDILRLIGDGPGKKPGVVQSVFYPPFIGPVDSANISRVADRIEHIADIIVETIERGWTEDEIKDLMGRNVMRVMNEVDAVAESLENQLPSAAIWERRKDLPAKWGGEGDAYYPYAVREAQKKLFPVHDEL</sequence>
<comment type="cofactor">
    <cofactor evidence="2">
        <name>Zn(2+)</name>
        <dbReference type="ChEBI" id="CHEBI:29105"/>
    </cofactor>
</comment>